<protein>
    <submittedName>
        <fullName evidence="2">Uncharacterized protein</fullName>
    </submittedName>
</protein>
<keyword evidence="1" id="KW-1133">Transmembrane helix</keyword>
<feature type="transmembrane region" description="Helical" evidence="1">
    <location>
        <begin position="144"/>
        <end position="164"/>
    </location>
</feature>
<name>A0A8J8NUL6_HALGN</name>
<sequence length="572" mass="65963">MNESSGNAPQSLALGHISTPTGYHMHIETLSVSASIFFIYAVSLSLALYKLRPANFTKSQAIYLFGFGFCYSTRLVLSVLLFQEQYSDVFEQILEGIDQVSDIITQFVIYRFILEMQEINLKLRVTINTQDLINALNRVQKTRVFAYTIFFVGCACQLFLWMIFQIQHIVNSFEPFIPAFSLAFLIMTYLSLCQKLYFAVVFLQILIELVQRKSLSNRGERDSDDELARTIHARDQLIKKRESIQSLSGIWRNLTWKNRTSLAIAIFLWLSFLEESLMYTVYVSANYYFDPYWKYPIEKTGLYQLFYSTYLFESVFIWPMNELFIYLSMLTLFYKMATSLKPRVKIIESYNSSDAARFQHRPNYGTKSIQGLLGQSDGKLDQSLKYIRSSRQKTPQSQVTSINQDDEEEAVKSFEPFNYQAQKQQIDNSFLQRVYQMNTQNDDSIKSDKGNAETGVRISTKATAVFGAEMLNTAAKQSQFKRVTYTRESQDQKAQGDLFARYSSNLLFEDKEKGNGQVVLMDQPSTLRTYSNKQLANKSLIHQANGSRLHRYMLSNIFSQNGDPYHSGSSSS</sequence>
<reference evidence="2" key="1">
    <citation type="submission" date="2019-06" db="EMBL/GenBank/DDBJ databases">
        <authorList>
            <person name="Zheng W."/>
        </authorList>
    </citation>
    <scope>NUCLEOTIDE SEQUENCE</scope>
    <source>
        <strain evidence="2">QDHG01</strain>
    </source>
</reference>
<dbReference type="Proteomes" id="UP000785679">
    <property type="component" value="Unassembled WGS sequence"/>
</dbReference>
<proteinExistence type="predicted"/>
<keyword evidence="1" id="KW-0472">Membrane</keyword>
<evidence type="ECO:0000313" key="2">
    <source>
        <dbReference type="EMBL" id="TNV80715.1"/>
    </source>
</evidence>
<keyword evidence="3" id="KW-1185">Reference proteome</keyword>
<organism evidence="2 3">
    <name type="scientific">Halteria grandinella</name>
    <dbReference type="NCBI Taxonomy" id="5974"/>
    <lineage>
        <taxon>Eukaryota</taxon>
        <taxon>Sar</taxon>
        <taxon>Alveolata</taxon>
        <taxon>Ciliophora</taxon>
        <taxon>Intramacronucleata</taxon>
        <taxon>Spirotrichea</taxon>
        <taxon>Stichotrichia</taxon>
        <taxon>Sporadotrichida</taxon>
        <taxon>Halteriidae</taxon>
        <taxon>Halteria</taxon>
    </lineage>
</organism>
<feature type="transmembrane region" description="Helical" evidence="1">
    <location>
        <begin position="262"/>
        <end position="285"/>
    </location>
</feature>
<accession>A0A8J8NUL6</accession>
<gene>
    <name evidence="2" type="ORF">FGO68_gene5756</name>
</gene>
<comment type="caution">
    <text evidence="2">The sequence shown here is derived from an EMBL/GenBank/DDBJ whole genome shotgun (WGS) entry which is preliminary data.</text>
</comment>
<feature type="transmembrane region" description="Helical" evidence="1">
    <location>
        <begin position="30"/>
        <end position="49"/>
    </location>
</feature>
<feature type="transmembrane region" description="Helical" evidence="1">
    <location>
        <begin position="176"/>
        <end position="207"/>
    </location>
</feature>
<keyword evidence="1" id="KW-0812">Transmembrane</keyword>
<dbReference type="EMBL" id="RRYP01007129">
    <property type="protein sequence ID" value="TNV80715.1"/>
    <property type="molecule type" value="Genomic_DNA"/>
</dbReference>
<evidence type="ECO:0000313" key="3">
    <source>
        <dbReference type="Proteomes" id="UP000785679"/>
    </source>
</evidence>
<feature type="transmembrane region" description="Helical" evidence="1">
    <location>
        <begin position="315"/>
        <end position="334"/>
    </location>
</feature>
<dbReference type="AlphaFoldDB" id="A0A8J8NUL6"/>
<evidence type="ECO:0000256" key="1">
    <source>
        <dbReference type="SAM" id="Phobius"/>
    </source>
</evidence>